<dbReference type="PRINTS" id="PR00095">
    <property type="entry name" value="ANTSNTHASEI"/>
</dbReference>
<dbReference type="EMBL" id="CZPZ01000023">
    <property type="protein sequence ID" value="CUS37390.1"/>
    <property type="molecule type" value="Genomic_DNA"/>
</dbReference>
<dbReference type="RefSeq" id="WP_175304604.1">
    <property type="nucleotide sequence ID" value="NZ_CZPZ01000023.1"/>
</dbReference>
<name>A0A0S4LKG5_9BACT</name>
<dbReference type="SUPFAM" id="SSF56322">
    <property type="entry name" value="ADC synthase"/>
    <property type="match status" value="1"/>
</dbReference>
<dbReference type="EC" id="4.1.3.27" evidence="3"/>
<dbReference type="InterPro" id="IPR019999">
    <property type="entry name" value="Anth_synth_I-like"/>
</dbReference>
<dbReference type="STRING" id="1742973.COMA2_30249"/>
<feature type="domain" description="Chorismate-utilising enzyme C-terminal" evidence="1">
    <location>
        <begin position="222"/>
        <end position="483"/>
    </location>
</feature>
<organism evidence="3 4">
    <name type="scientific">Candidatus Nitrospira nitrificans</name>
    <dbReference type="NCBI Taxonomy" id="1742973"/>
    <lineage>
        <taxon>Bacteria</taxon>
        <taxon>Pseudomonadati</taxon>
        <taxon>Nitrospirota</taxon>
        <taxon>Nitrospiria</taxon>
        <taxon>Nitrospirales</taxon>
        <taxon>Nitrospiraceae</taxon>
        <taxon>Nitrospira</taxon>
    </lineage>
</organism>
<dbReference type="Proteomes" id="UP000198736">
    <property type="component" value="Unassembled WGS sequence"/>
</dbReference>
<proteinExistence type="predicted"/>
<dbReference type="PANTHER" id="PTHR11236:SF9">
    <property type="entry name" value="ANTHRANILATE SYNTHASE COMPONENT 1"/>
    <property type="match status" value="1"/>
</dbReference>
<dbReference type="InterPro" id="IPR006805">
    <property type="entry name" value="Anth_synth_I_N"/>
</dbReference>
<protein>
    <submittedName>
        <fullName evidence="3">Anthranilate synthase component 1</fullName>
        <ecNumber evidence="3">4.1.3.27</ecNumber>
    </submittedName>
</protein>
<keyword evidence="4" id="KW-1185">Reference proteome</keyword>
<sequence length="492" mass="54835">MLRALPSSIPFLHSAPTPLILTRPAPSASPLELYAKIASARCPSFLFESGNGDGTMGRYSYFGVDPYHTLYGKGETCVCRSIQGRLDPGISSFQYLTHLLGHQRIVRPPGAPPFFGGAVGYLSYDLARRFERLPSLALDDLACPELEFACFDLVGAVDHELNRLVLMFCPPLDRFLGEPREKLFREGRDRLVEFEARLTGPEVVDTHGSHLGRLTFTPEQEQAIYSRNVRRCQEYIAAGDIYQANLSHRFNVTGSAFSSLGDLQTDLSAYRRLRALNPSPFSGILRFDTIRLISSSPERLIRLEGRRADTRPIAGTRPRGTNAADDQRLIDELRVNEKECAEHVMLVDLERNDLGRVCRFGSVQVDELMTLEQYSHVTHLVSHVAGTLKDHATGFDLLKAMFPGGTITGVPKIRCMEIIEELEPVRRGPYTGSMGYLSWSGDLDFNILIRTLVMKDGRGYLQVGAGIVADSDPAREYEETIHKAQAFFSAFS</sequence>
<gene>
    <name evidence="3" type="primary">trpE</name>
    <name evidence="3" type="ORF">COMA2_30249</name>
</gene>
<reference evidence="4" key="1">
    <citation type="submission" date="2015-10" db="EMBL/GenBank/DDBJ databases">
        <authorList>
            <person name="Luecker S."/>
            <person name="Luecker S."/>
        </authorList>
    </citation>
    <scope>NUCLEOTIDE SEQUENCE [LARGE SCALE GENOMIC DNA]</scope>
</reference>
<dbReference type="AlphaFoldDB" id="A0A0S4LKG5"/>
<dbReference type="Pfam" id="PF04715">
    <property type="entry name" value="Anth_synt_I_N"/>
    <property type="match status" value="1"/>
</dbReference>
<dbReference type="InterPro" id="IPR005801">
    <property type="entry name" value="ADC_synthase"/>
</dbReference>
<dbReference type="InterPro" id="IPR015890">
    <property type="entry name" value="Chorismate_C"/>
</dbReference>
<accession>A0A0S4LKG5</accession>
<keyword evidence="3" id="KW-0456">Lyase</keyword>
<dbReference type="PANTHER" id="PTHR11236">
    <property type="entry name" value="AMINOBENZOATE/ANTHRANILATE SYNTHASE"/>
    <property type="match status" value="1"/>
</dbReference>
<evidence type="ECO:0000313" key="4">
    <source>
        <dbReference type="Proteomes" id="UP000198736"/>
    </source>
</evidence>
<dbReference type="GO" id="GO:0000162">
    <property type="term" value="P:L-tryptophan biosynthetic process"/>
    <property type="evidence" value="ECO:0007669"/>
    <property type="project" value="TreeGrafter"/>
</dbReference>
<evidence type="ECO:0000313" key="3">
    <source>
        <dbReference type="EMBL" id="CUS37390.1"/>
    </source>
</evidence>
<dbReference type="Pfam" id="PF00425">
    <property type="entry name" value="Chorismate_bind"/>
    <property type="match status" value="1"/>
</dbReference>
<dbReference type="Gene3D" id="3.60.120.10">
    <property type="entry name" value="Anthranilate synthase"/>
    <property type="match status" value="1"/>
</dbReference>
<evidence type="ECO:0000259" key="1">
    <source>
        <dbReference type="Pfam" id="PF00425"/>
    </source>
</evidence>
<evidence type="ECO:0000259" key="2">
    <source>
        <dbReference type="Pfam" id="PF04715"/>
    </source>
</evidence>
<dbReference type="GO" id="GO:0004049">
    <property type="term" value="F:anthranilate synthase activity"/>
    <property type="evidence" value="ECO:0007669"/>
    <property type="project" value="UniProtKB-EC"/>
</dbReference>
<feature type="domain" description="Anthranilate synthase component I N-terminal" evidence="2">
    <location>
        <begin position="28"/>
        <end position="165"/>
    </location>
</feature>